<feature type="transmembrane region" description="Helical" evidence="2">
    <location>
        <begin position="363"/>
        <end position="384"/>
    </location>
</feature>
<protein>
    <recommendedName>
        <fullName evidence="5">DUF2339 domain-containing protein</fullName>
    </recommendedName>
</protein>
<evidence type="ECO:0000256" key="2">
    <source>
        <dbReference type="SAM" id="Phobius"/>
    </source>
</evidence>
<keyword evidence="4" id="KW-1185">Reference proteome</keyword>
<feature type="transmembrane region" description="Helical" evidence="2">
    <location>
        <begin position="502"/>
        <end position="520"/>
    </location>
</feature>
<feature type="transmembrane region" description="Helical" evidence="2">
    <location>
        <begin position="696"/>
        <end position="718"/>
    </location>
</feature>
<feature type="transmembrane region" description="Helical" evidence="2">
    <location>
        <begin position="478"/>
        <end position="496"/>
    </location>
</feature>
<keyword evidence="2" id="KW-0812">Transmembrane</keyword>
<feature type="transmembrane region" description="Helical" evidence="2">
    <location>
        <begin position="337"/>
        <end position="356"/>
    </location>
</feature>
<comment type="caution">
    <text evidence="3">The sequence shown here is derived from an EMBL/GenBank/DDBJ whole genome shotgun (WGS) entry which is preliminary data.</text>
</comment>
<feature type="transmembrane region" description="Helical" evidence="2">
    <location>
        <begin position="203"/>
        <end position="222"/>
    </location>
</feature>
<feature type="transmembrane region" description="Helical" evidence="2">
    <location>
        <begin position="661"/>
        <end position="684"/>
    </location>
</feature>
<name>A0ABQ4M5S2_9BACL</name>
<feature type="transmembrane region" description="Helical" evidence="2">
    <location>
        <begin position="631"/>
        <end position="649"/>
    </location>
</feature>
<evidence type="ECO:0000256" key="1">
    <source>
        <dbReference type="SAM" id="Coils"/>
    </source>
</evidence>
<evidence type="ECO:0008006" key="5">
    <source>
        <dbReference type="Google" id="ProtNLM"/>
    </source>
</evidence>
<feature type="transmembrane region" description="Helical" evidence="2">
    <location>
        <begin position="812"/>
        <end position="829"/>
    </location>
</feature>
<feature type="coiled-coil region" evidence="1">
    <location>
        <begin position="12"/>
        <end position="65"/>
    </location>
</feature>
<feature type="transmembrane region" description="Helical" evidence="2">
    <location>
        <begin position="234"/>
        <end position="252"/>
    </location>
</feature>
<evidence type="ECO:0000313" key="4">
    <source>
        <dbReference type="Proteomes" id="UP000679992"/>
    </source>
</evidence>
<feature type="transmembrane region" description="Helical" evidence="2">
    <location>
        <begin position="390"/>
        <end position="409"/>
    </location>
</feature>
<dbReference type="Pfam" id="PF10101">
    <property type="entry name" value="DUF2339"/>
    <property type="match status" value="1"/>
</dbReference>
<feature type="transmembrane region" description="Helical" evidence="2">
    <location>
        <begin position="445"/>
        <end position="466"/>
    </location>
</feature>
<keyword evidence="1" id="KW-0175">Coiled coil</keyword>
<feature type="transmembrane region" description="Helical" evidence="2">
    <location>
        <begin position="527"/>
        <end position="546"/>
    </location>
</feature>
<gene>
    <name evidence="3" type="ORF">J42TS3_03840</name>
</gene>
<feature type="transmembrane region" description="Helical" evidence="2">
    <location>
        <begin position="313"/>
        <end position="331"/>
    </location>
</feature>
<feature type="transmembrane region" description="Helical" evidence="2">
    <location>
        <begin position="755"/>
        <end position="774"/>
    </location>
</feature>
<dbReference type="InterPro" id="IPR019286">
    <property type="entry name" value="DUF2339_TM"/>
</dbReference>
<feature type="transmembrane region" description="Helical" evidence="2">
    <location>
        <begin position="421"/>
        <end position="439"/>
    </location>
</feature>
<accession>A0ABQ4M5S2</accession>
<keyword evidence="2" id="KW-1133">Transmembrane helix</keyword>
<feature type="transmembrane region" description="Helical" evidence="2">
    <location>
        <begin position="730"/>
        <end position="749"/>
    </location>
</feature>
<feature type="transmembrane region" description="Helical" evidence="2">
    <location>
        <begin position="588"/>
        <end position="611"/>
    </location>
</feature>
<feature type="transmembrane region" description="Helical" evidence="2">
    <location>
        <begin position="558"/>
        <end position="576"/>
    </location>
</feature>
<feature type="transmembrane region" description="Helical" evidence="2">
    <location>
        <begin position="285"/>
        <end position="306"/>
    </location>
</feature>
<evidence type="ECO:0000313" key="3">
    <source>
        <dbReference type="EMBL" id="GIP51349.1"/>
    </source>
</evidence>
<dbReference type="EMBL" id="BOSL01000001">
    <property type="protein sequence ID" value="GIP51349.1"/>
    <property type="molecule type" value="Genomic_DNA"/>
</dbReference>
<feature type="transmembrane region" description="Helical" evidence="2">
    <location>
        <begin position="259"/>
        <end position="279"/>
    </location>
</feature>
<reference evidence="3 4" key="1">
    <citation type="submission" date="2021-03" db="EMBL/GenBank/DDBJ databases">
        <title>Antimicrobial resistance genes in bacteria isolated from Japanese honey, and their potential for conferring macrolide and lincosamide resistance in the American foulbrood pathogen Paenibacillus larvae.</title>
        <authorList>
            <person name="Okamoto M."/>
            <person name="Kumagai M."/>
            <person name="Kanamori H."/>
            <person name="Takamatsu D."/>
        </authorList>
    </citation>
    <scope>NUCLEOTIDE SEQUENCE [LARGE SCALE GENOMIC DNA]</scope>
    <source>
        <strain evidence="3 4">J42TS3</strain>
    </source>
</reference>
<proteinExistence type="predicted"/>
<dbReference type="Proteomes" id="UP000679992">
    <property type="component" value="Unassembled WGS sequence"/>
</dbReference>
<sequence length="849" mass="96652">MKDFRDRFSSIRDKQNQLSKEYQDLMAEFEANDAVRENEKLRREYEEYKQRVGVLEARLHVLEKENGGLRHALSEQILDEKLNLIKASREKLETYFATTGPGHMNRLDAVDYGARQRMHALYEQAERHLGADKEVITAKLGQFQEELNHRMADHRRHVLEEDRKIRQEAAQGYEQLVTEGVSEETMQRRMKQNRLEMKIGMSWINKLAILLIILAVGTFFRYSFSAWFNDYMKGGVIFLLGALMLAGGAWLFRKNKQVFALGLLGGGISVLYGSVFYSYFLLEILSLFVALAISILITATAILLSLRYESRTICSFGLVGGYLPFFSYMAAYGLEGSAVYVSMGYLFLLNALILIISFRKHWLVVNYISFVFNIVSMLVLVFIADLPAVGMLYSVVTFLMYLGITLYVPFRNRTKLSWWDFALLTLNTVINCATLYSLLERADWNHLRGLLALVFCAAYFGLARMSRKYLEPEKETRLLFYGTSLTFSLLIVPFQFGIAYMSLAWLIEGILLSVLGHLYRYKQLERIGWGIVGLCLGAFLLVDSWVSLFNQDALDFSWKYTFVSLGLLGLILFYAIRLQDAGDARRYGSGETTLLSVMKYVALVNTWLYLLYETGRIYKQLMPGGADLYDFYRVLLIGAVTLVAAYALSKTTVLYDSFVKYYTRILYGIGYLACMAVTFTIPALNPSGSYNSAENIMALVILIGFNLLVFFSGRDLIISIFEEQMGMREWIPVILAVYLFGTITAFLGVQFRLGHIGWLFSLTYLLLAIGYIVYGFRHKYLVIRRVGLGLTLLSTGKMLLFDLNLMSTGSKIVAYFSFGVVLLGISYIYQKVSNKLGAEEENISADSQG</sequence>
<keyword evidence="2" id="KW-0472">Membrane</keyword>
<dbReference type="PANTHER" id="PTHR38434:SF1">
    <property type="entry name" value="BLL2549 PROTEIN"/>
    <property type="match status" value="1"/>
</dbReference>
<dbReference type="PANTHER" id="PTHR38434">
    <property type="entry name" value="BLL2549 PROTEIN"/>
    <property type="match status" value="1"/>
</dbReference>
<organism evidence="3 4">
    <name type="scientific">Paenibacillus vini</name>
    <dbReference type="NCBI Taxonomy" id="1476024"/>
    <lineage>
        <taxon>Bacteria</taxon>
        <taxon>Bacillati</taxon>
        <taxon>Bacillota</taxon>
        <taxon>Bacilli</taxon>
        <taxon>Bacillales</taxon>
        <taxon>Paenibacillaceae</taxon>
        <taxon>Paenibacillus</taxon>
    </lineage>
</organism>
<dbReference type="RefSeq" id="WP_213653559.1">
    <property type="nucleotide sequence ID" value="NZ_BOSL01000001.1"/>
</dbReference>